<dbReference type="Gene3D" id="3.20.20.80">
    <property type="entry name" value="Glycosidases"/>
    <property type="match status" value="1"/>
</dbReference>
<proteinExistence type="predicted"/>
<accession>A0A6G1J6M4</accession>
<gene>
    <name evidence="1" type="ORF">K458DRAFT_387064</name>
</gene>
<dbReference type="OrthoDB" id="2831684at2759"/>
<evidence type="ECO:0000313" key="1">
    <source>
        <dbReference type="EMBL" id="KAF2686058.1"/>
    </source>
</evidence>
<dbReference type="PANTHER" id="PTHR36183">
    <property type="entry name" value="BETA-GLUCURONIDASE"/>
    <property type="match status" value="1"/>
</dbReference>
<dbReference type="PANTHER" id="PTHR36183:SF2">
    <property type="entry name" value="BETA-GLUCURONIDASE C-TERMINAL DOMAIN-CONTAINING PROTEIN"/>
    <property type="match status" value="1"/>
</dbReference>
<keyword evidence="2" id="KW-1185">Reference proteome</keyword>
<reference evidence="1" key="1">
    <citation type="journal article" date="2020" name="Stud. Mycol.">
        <title>101 Dothideomycetes genomes: a test case for predicting lifestyles and emergence of pathogens.</title>
        <authorList>
            <person name="Haridas S."/>
            <person name="Albert R."/>
            <person name="Binder M."/>
            <person name="Bloem J."/>
            <person name="Labutti K."/>
            <person name="Salamov A."/>
            <person name="Andreopoulos B."/>
            <person name="Baker S."/>
            <person name="Barry K."/>
            <person name="Bills G."/>
            <person name="Bluhm B."/>
            <person name="Cannon C."/>
            <person name="Castanera R."/>
            <person name="Culley D."/>
            <person name="Daum C."/>
            <person name="Ezra D."/>
            <person name="Gonzalez J."/>
            <person name="Henrissat B."/>
            <person name="Kuo A."/>
            <person name="Liang C."/>
            <person name="Lipzen A."/>
            <person name="Lutzoni F."/>
            <person name="Magnuson J."/>
            <person name="Mondo S."/>
            <person name="Nolan M."/>
            <person name="Ohm R."/>
            <person name="Pangilinan J."/>
            <person name="Park H.-J."/>
            <person name="Ramirez L."/>
            <person name="Alfaro M."/>
            <person name="Sun H."/>
            <person name="Tritt A."/>
            <person name="Yoshinaga Y."/>
            <person name="Zwiers L.-H."/>
            <person name="Turgeon B."/>
            <person name="Goodwin S."/>
            <person name="Spatafora J."/>
            <person name="Crous P."/>
            <person name="Grigoriev I."/>
        </authorList>
    </citation>
    <scope>NUCLEOTIDE SEQUENCE</scope>
    <source>
        <strain evidence="1">CBS 122367</strain>
    </source>
</reference>
<keyword evidence="1" id="KW-0378">Hydrolase</keyword>
<dbReference type="AlphaFoldDB" id="A0A6G1J6M4"/>
<name>A0A6G1J6M4_9PLEO</name>
<organism evidence="1 2">
    <name type="scientific">Lentithecium fluviatile CBS 122367</name>
    <dbReference type="NCBI Taxonomy" id="1168545"/>
    <lineage>
        <taxon>Eukaryota</taxon>
        <taxon>Fungi</taxon>
        <taxon>Dikarya</taxon>
        <taxon>Ascomycota</taxon>
        <taxon>Pezizomycotina</taxon>
        <taxon>Dothideomycetes</taxon>
        <taxon>Pleosporomycetidae</taxon>
        <taxon>Pleosporales</taxon>
        <taxon>Massarineae</taxon>
        <taxon>Lentitheciaceae</taxon>
        <taxon>Lentithecium</taxon>
    </lineage>
</organism>
<dbReference type="InterPro" id="IPR052974">
    <property type="entry name" value="GH79_Enzymes"/>
</dbReference>
<sequence>MQSQIVELSCSVRWIYELEFSSVTSVDAGIPRMWGSNLRYEIDIDTCAASGAVKLVIPNAPPAGTQTLDGAFERYSMEMASFVDLAGNLSAPNKLSIRMLQNLKDITGSAAPIRVDGATANHATYFLDQKEAIIAYYATPGADQPANLTLGQEYLQSFHTFPKALTTPLAALPTAEPKEMTRQPTQLLQSQSP</sequence>
<dbReference type="Proteomes" id="UP000799291">
    <property type="component" value="Unassembled WGS sequence"/>
</dbReference>
<evidence type="ECO:0000313" key="2">
    <source>
        <dbReference type="Proteomes" id="UP000799291"/>
    </source>
</evidence>
<dbReference type="GO" id="GO:0016787">
    <property type="term" value="F:hydrolase activity"/>
    <property type="evidence" value="ECO:0007669"/>
    <property type="project" value="UniProtKB-KW"/>
</dbReference>
<dbReference type="EMBL" id="MU005577">
    <property type="protein sequence ID" value="KAF2686058.1"/>
    <property type="molecule type" value="Genomic_DNA"/>
</dbReference>
<protein>
    <submittedName>
        <fullName evidence="1">Glycoside hydrolase family 79 protein</fullName>
    </submittedName>
</protein>